<evidence type="ECO:0000313" key="15">
    <source>
        <dbReference type="Proteomes" id="UP000050795"/>
    </source>
</evidence>
<dbReference type="AlphaFoldDB" id="A0AA85JXJ0"/>
<dbReference type="InterPro" id="IPR031481">
    <property type="entry name" value="Glyco_tran_10_N"/>
</dbReference>
<dbReference type="PANTHER" id="PTHR48438">
    <property type="entry name" value="ALPHA-(1,3)-FUCOSYLTRANSFERASE C-RELATED"/>
    <property type="match status" value="1"/>
</dbReference>
<evidence type="ECO:0000259" key="13">
    <source>
        <dbReference type="Pfam" id="PF00852"/>
    </source>
</evidence>
<evidence type="ECO:0000313" key="17">
    <source>
        <dbReference type="WBParaSite" id="TREG1_48930.2"/>
    </source>
</evidence>
<comment type="subcellular location">
    <subcellularLocation>
        <location evidence="1">Golgi apparatus membrane</location>
        <topology evidence="1">Single-pass type II membrane protein</topology>
    </subcellularLocation>
    <subcellularLocation>
        <location evidence="12">Golgi apparatus</location>
        <location evidence="12">Golgi stack membrane</location>
        <topology evidence="12">Single-pass type II membrane protein</topology>
    </subcellularLocation>
</comment>
<accession>A0AA85JXJ0</accession>
<comment type="similarity">
    <text evidence="3 12">Belongs to the glycosyltransferase 10 family.</text>
</comment>
<dbReference type="InterPro" id="IPR055270">
    <property type="entry name" value="Glyco_tran_10_C"/>
</dbReference>
<dbReference type="SUPFAM" id="SSF53756">
    <property type="entry name" value="UDP-Glycosyltransferase/glycogen phosphorylase"/>
    <property type="match status" value="1"/>
</dbReference>
<keyword evidence="7" id="KW-0735">Signal-anchor</keyword>
<dbReference type="InterPro" id="IPR001503">
    <property type="entry name" value="Glyco_trans_10"/>
</dbReference>
<keyword evidence="11" id="KW-0325">Glycoprotein</keyword>
<dbReference type="GO" id="GO:0000139">
    <property type="term" value="C:Golgi membrane"/>
    <property type="evidence" value="ECO:0007669"/>
    <property type="project" value="UniProtKB-SubCell"/>
</dbReference>
<reference evidence="16 17" key="2">
    <citation type="submission" date="2023-11" db="UniProtKB">
        <authorList>
            <consortium name="WormBaseParasite"/>
        </authorList>
    </citation>
    <scope>IDENTIFICATION</scope>
</reference>
<dbReference type="Pfam" id="PF17039">
    <property type="entry name" value="Glyco_tran_10_N"/>
    <property type="match status" value="1"/>
</dbReference>
<keyword evidence="9 12" id="KW-0333">Golgi apparatus</keyword>
<dbReference type="Pfam" id="PF00852">
    <property type="entry name" value="Glyco_transf_10"/>
    <property type="match status" value="1"/>
</dbReference>
<protein>
    <recommendedName>
        <fullName evidence="12">Fucosyltransferase</fullName>
        <ecNumber evidence="12">2.4.1.-</ecNumber>
    </recommendedName>
</protein>
<dbReference type="Gene3D" id="3.40.50.11660">
    <property type="entry name" value="Glycosyl transferase family 10, C-terminal domain"/>
    <property type="match status" value="1"/>
</dbReference>
<reference evidence="15" key="1">
    <citation type="submission" date="2022-06" db="EMBL/GenBank/DDBJ databases">
        <authorList>
            <person name="Berger JAMES D."/>
            <person name="Berger JAMES D."/>
        </authorList>
    </citation>
    <scope>NUCLEOTIDE SEQUENCE [LARGE SCALE GENOMIC DNA]</scope>
</reference>
<dbReference type="FunFam" id="3.40.50.11660:FF:000004">
    <property type="entry name" value="Glycoprotein 3-alpha-L-fucosyltransferase A"/>
    <property type="match status" value="1"/>
</dbReference>
<keyword evidence="4 12" id="KW-0328">Glycosyltransferase</keyword>
<dbReference type="GO" id="GO:0008417">
    <property type="term" value="F:fucosyltransferase activity"/>
    <property type="evidence" value="ECO:0007669"/>
    <property type="project" value="InterPro"/>
</dbReference>
<evidence type="ECO:0000256" key="6">
    <source>
        <dbReference type="ARBA" id="ARBA00022692"/>
    </source>
</evidence>
<keyword evidence="10 12" id="KW-0472">Membrane</keyword>
<evidence type="ECO:0000259" key="14">
    <source>
        <dbReference type="Pfam" id="PF17039"/>
    </source>
</evidence>
<evidence type="ECO:0000256" key="1">
    <source>
        <dbReference type="ARBA" id="ARBA00004323"/>
    </source>
</evidence>
<keyword evidence="8 12" id="KW-1133">Transmembrane helix</keyword>
<dbReference type="InterPro" id="IPR038577">
    <property type="entry name" value="GT10-like_C_sf"/>
</dbReference>
<dbReference type="GO" id="GO:0032580">
    <property type="term" value="C:Golgi cisterna membrane"/>
    <property type="evidence" value="ECO:0007669"/>
    <property type="project" value="UniProtKB-SubCell"/>
</dbReference>
<evidence type="ECO:0000256" key="10">
    <source>
        <dbReference type="ARBA" id="ARBA00023136"/>
    </source>
</evidence>
<evidence type="ECO:0000313" key="16">
    <source>
        <dbReference type="WBParaSite" id="TREG1_48930.1"/>
    </source>
</evidence>
<name>A0AA85JXJ0_TRIRE</name>
<proteinExistence type="inferred from homology"/>
<organism evidence="15 16">
    <name type="scientific">Trichobilharzia regenti</name>
    <name type="common">Nasal bird schistosome</name>
    <dbReference type="NCBI Taxonomy" id="157069"/>
    <lineage>
        <taxon>Eukaryota</taxon>
        <taxon>Metazoa</taxon>
        <taxon>Spiralia</taxon>
        <taxon>Lophotrochozoa</taxon>
        <taxon>Platyhelminthes</taxon>
        <taxon>Trematoda</taxon>
        <taxon>Digenea</taxon>
        <taxon>Strigeidida</taxon>
        <taxon>Schistosomatoidea</taxon>
        <taxon>Schistosomatidae</taxon>
        <taxon>Trichobilharzia</taxon>
    </lineage>
</organism>
<evidence type="ECO:0000256" key="12">
    <source>
        <dbReference type="RuleBase" id="RU003832"/>
    </source>
</evidence>
<dbReference type="EC" id="2.4.1.-" evidence="12"/>
<keyword evidence="5 12" id="KW-0808">Transferase</keyword>
<feature type="transmembrane region" description="Helical" evidence="12">
    <location>
        <begin position="12"/>
        <end position="34"/>
    </location>
</feature>
<evidence type="ECO:0000256" key="5">
    <source>
        <dbReference type="ARBA" id="ARBA00022679"/>
    </source>
</evidence>
<comment type="pathway">
    <text evidence="2">Protein modification; protein glycosylation.</text>
</comment>
<dbReference type="WBParaSite" id="TREG1_48930.1">
    <property type="protein sequence ID" value="TREG1_48930.1"/>
    <property type="gene ID" value="TREG1_48930"/>
</dbReference>
<evidence type="ECO:0000256" key="2">
    <source>
        <dbReference type="ARBA" id="ARBA00004922"/>
    </source>
</evidence>
<evidence type="ECO:0000256" key="7">
    <source>
        <dbReference type="ARBA" id="ARBA00022968"/>
    </source>
</evidence>
<evidence type="ECO:0000256" key="4">
    <source>
        <dbReference type="ARBA" id="ARBA00022676"/>
    </source>
</evidence>
<dbReference type="WBParaSite" id="TREG1_48930.2">
    <property type="protein sequence ID" value="TREG1_48930.2"/>
    <property type="gene ID" value="TREG1_48930"/>
</dbReference>
<feature type="domain" description="Fucosyltransferase C-terminal" evidence="13">
    <location>
        <begin position="229"/>
        <end position="393"/>
    </location>
</feature>
<dbReference type="Proteomes" id="UP000050795">
    <property type="component" value="Unassembled WGS sequence"/>
</dbReference>
<evidence type="ECO:0000256" key="8">
    <source>
        <dbReference type="ARBA" id="ARBA00022989"/>
    </source>
</evidence>
<sequence>MLSEASQGYKLITLVLIVLLIIWLIILAPGSYFLNSEPENRLISPGINESVLSNKYDSCANQSQLAAILHTTYSTQTISAVQKYPLYFSLEEERLKQLYDTIKGEKKVKIFLNYGKRTIFTPMNFSYCHAKECDVINEMERWREADGLILTANALPDSIRPPGQLWFALIHESPLHVSVANSLTNEVNFTISYRFDSTVYSSYGYYEPYIKTHGPETRYPPPSRNFAAGRSKKVAWFVSNCSPKSPRMTYTKELSQHIPVDIYGACGTKSCPKNKATYSSTPECLTTIHENYKFYLSFENSLCSDYITEKLYRNALNNDILPIVMGASIEEYERVAPPYSFIHVDQFESPAKLAEYLHYLDKNDTAYNEYFAWHGHGIIHDWDSQPQCAMCLLAHTSPLFGPYWVPGVARWWNSGCDGRKLRWTP</sequence>
<keyword evidence="15" id="KW-1185">Reference proteome</keyword>
<evidence type="ECO:0000256" key="3">
    <source>
        <dbReference type="ARBA" id="ARBA00008919"/>
    </source>
</evidence>
<feature type="domain" description="Fucosyltransferase N-terminal" evidence="14">
    <location>
        <begin position="121"/>
        <end position="204"/>
    </location>
</feature>
<dbReference type="WBParaSite" id="TREG1_48930.3">
    <property type="protein sequence ID" value="TREG1_48930.3"/>
    <property type="gene ID" value="TREG1_48930"/>
</dbReference>
<evidence type="ECO:0000256" key="9">
    <source>
        <dbReference type="ARBA" id="ARBA00023034"/>
    </source>
</evidence>
<evidence type="ECO:0000256" key="11">
    <source>
        <dbReference type="ARBA" id="ARBA00023180"/>
    </source>
</evidence>
<keyword evidence="6 12" id="KW-0812">Transmembrane</keyword>
<dbReference type="PANTHER" id="PTHR48438:SF1">
    <property type="entry name" value="ALPHA-(1,3)-FUCOSYLTRANSFERASE C-RELATED"/>
    <property type="match status" value="1"/>
</dbReference>